<dbReference type="PANTHER" id="PTHR11384:SF59">
    <property type="entry name" value="LYSOSOMAL COBALAMIN TRANSPORTER ABCD4"/>
    <property type="match status" value="1"/>
</dbReference>
<keyword evidence="3" id="KW-1133">Transmembrane helix</keyword>
<sequence>LQLFQIEELYGHQSRHFDPEPDDEEAEVLLQRCGTNESHERDDHPEWLDDGIAMTLDSVTIAFPNDSSIPLVSNLSMQIVQGKNLLITGDSSVGKTSLLRVFAGLWKCVIGKLERHWKMCPTTLYFVPQKTYFPSGGCSLRQQLVYPLKALPLEKGNFLSQTFFRLFILKASELPICSGSS</sequence>
<keyword evidence="2" id="KW-0812">Transmembrane</keyword>
<dbReference type="GO" id="GO:0005324">
    <property type="term" value="F:long-chain fatty acid transmembrane transporter activity"/>
    <property type="evidence" value="ECO:0007669"/>
    <property type="project" value="TreeGrafter"/>
</dbReference>
<dbReference type="InterPro" id="IPR050835">
    <property type="entry name" value="ABC_transporter_sub-D"/>
</dbReference>
<accession>A0A183DF80</accession>
<evidence type="ECO:0000256" key="2">
    <source>
        <dbReference type="ARBA" id="ARBA00022692"/>
    </source>
</evidence>
<evidence type="ECO:0000256" key="4">
    <source>
        <dbReference type="ARBA" id="ARBA00023136"/>
    </source>
</evidence>
<organism evidence="5">
    <name type="scientific">Gongylonema pulchrum</name>
    <dbReference type="NCBI Taxonomy" id="637853"/>
    <lineage>
        <taxon>Eukaryota</taxon>
        <taxon>Metazoa</taxon>
        <taxon>Ecdysozoa</taxon>
        <taxon>Nematoda</taxon>
        <taxon>Chromadorea</taxon>
        <taxon>Rhabditida</taxon>
        <taxon>Spirurina</taxon>
        <taxon>Spiruromorpha</taxon>
        <taxon>Spiruroidea</taxon>
        <taxon>Gongylonematidae</taxon>
        <taxon>Gongylonema</taxon>
    </lineage>
</organism>
<dbReference type="Gene3D" id="3.40.50.300">
    <property type="entry name" value="P-loop containing nucleotide triphosphate hydrolases"/>
    <property type="match status" value="1"/>
</dbReference>
<dbReference type="PANTHER" id="PTHR11384">
    <property type="entry name" value="ATP-BINDING CASSETTE, SUB-FAMILY D MEMBER"/>
    <property type="match status" value="1"/>
</dbReference>
<evidence type="ECO:0000256" key="3">
    <source>
        <dbReference type="ARBA" id="ARBA00022989"/>
    </source>
</evidence>
<name>A0A183DF80_9BILA</name>
<dbReference type="SUPFAM" id="SSF52540">
    <property type="entry name" value="P-loop containing nucleoside triphosphate hydrolases"/>
    <property type="match status" value="1"/>
</dbReference>
<dbReference type="GO" id="GO:0005524">
    <property type="term" value="F:ATP binding"/>
    <property type="evidence" value="ECO:0007669"/>
    <property type="project" value="TreeGrafter"/>
</dbReference>
<dbReference type="GO" id="GO:0007031">
    <property type="term" value="P:peroxisome organization"/>
    <property type="evidence" value="ECO:0007669"/>
    <property type="project" value="TreeGrafter"/>
</dbReference>
<keyword evidence="1" id="KW-0813">Transport</keyword>
<keyword evidence="4" id="KW-0472">Membrane</keyword>
<dbReference type="GO" id="GO:0042626">
    <property type="term" value="F:ATPase-coupled transmembrane transporter activity"/>
    <property type="evidence" value="ECO:0007669"/>
    <property type="project" value="TreeGrafter"/>
</dbReference>
<proteinExistence type="predicted"/>
<reference evidence="5" key="1">
    <citation type="submission" date="2016-06" db="UniProtKB">
        <authorList>
            <consortium name="WormBaseParasite"/>
        </authorList>
    </citation>
    <scope>IDENTIFICATION</scope>
</reference>
<dbReference type="GO" id="GO:0005778">
    <property type="term" value="C:peroxisomal membrane"/>
    <property type="evidence" value="ECO:0007669"/>
    <property type="project" value="TreeGrafter"/>
</dbReference>
<evidence type="ECO:0000313" key="5">
    <source>
        <dbReference type="WBParaSite" id="GPUH_0000738001-mRNA-1"/>
    </source>
</evidence>
<dbReference type="GO" id="GO:0006635">
    <property type="term" value="P:fatty acid beta-oxidation"/>
    <property type="evidence" value="ECO:0007669"/>
    <property type="project" value="TreeGrafter"/>
</dbReference>
<protein>
    <submittedName>
        <fullName evidence="5">ABC transporter domain-containing protein</fullName>
    </submittedName>
</protein>
<dbReference type="WBParaSite" id="GPUH_0000738001-mRNA-1">
    <property type="protein sequence ID" value="GPUH_0000738001-mRNA-1"/>
    <property type="gene ID" value="GPUH_0000738001"/>
</dbReference>
<evidence type="ECO:0000256" key="1">
    <source>
        <dbReference type="ARBA" id="ARBA00022448"/>
    </source>
</evidence>
<dbReference type="InterPro" id="IPR027417">
    <property type="entry name" value="P-loop_NTPase"/>
</dbReference>
<dbReference type="GO" id="GO:0042760">
    <property type="term" value="P:very long-chain fatty acid catabolic process"/>
    <property type="evidence" value="ECO:0007669"/>
    <property type="project" value="TreeGrafter"/>
</dbReference>
<dbReference type="AlphaFoldDB" id="A0A183DF80"/>
<dbReference type="GO" id="GO:0015910">
    <property type="term" value="P:long-chain fatty acid import into peroxisome"/>
    <property type="evidence" value="ECO:0007669"/>
    <property type="project" value="TreeGrafter"/>
</dbReference>